<feature type="binding site" description="in other chain" evidence="7">
    <location>
        <position position="207"/>
    </location>
    <ligand>
        <name>substrate</name>
        <note>ligand shared between homodimeric partners</note>
    </ligand>
</feature>
<feature type="binding site" evidence="8">
    <location>
        <position position="457"/>
    </location>
    <ligand>
        <name>Mn(2+)</name>
        <dbReference type="ChEBI" id="CHEBI:29035"/>
        <label>1</label>
    </ligand>
</feature>
<dbReference type="SUPFAM" id="SSF53187">
    <property type="entry name" value="Zn-dependent exopeptidases"/>
    <property type="match status" value="1"/>
</dbReference>
<feature type="binding site" evidence="8">
    <location>
        <position position="207"/>
    </location>
    <ligand>
        <name>Mn(2+)</name>
        <dbReference type="ChEBI" id="CHEBI:29035"/>
        <label>2</label>
    </ligand>
</feature>
<dbReference type="GO" id="GO:0070573">
    <property type="term" value="F:metallodipeptidase activity"/>
    <property type="evidence" value="ECO:0007669"/>
    <property type="project" value="InterPro"/>
</dbReference>
<evidence type="ECO:0000256" key="9">
    <source>
        <dbReference type="PIRSR" id="PIRSR037242-4"/>
    </source>
</evidence>
<keyword evidence="3 8" id="KW-0479">Metal-binding</keyword>
<comment type="similarity">
    <text evidence="1">Belongs to the peptidase M20A family.</text>
</comment>
<dbReference type="InterPro" id="IPR051458">
    <property type="entry name" value="Cyt/Met_Dipeptidase"/>
</dbReference>
<evidence type="ECO:0000256" key="6">
    <source>
        <dbReference type="PIRSR" id="PIRSR037242-1"/>
    </source>
</evidence>
<dbReference type="PANTHER" id="PTHR43270:SF4">
    <property type="entry name" value="CARNOSINE DIPEPTIDASE 2, ISOFORM A"/>
    <property type="match status" value="1"/>
</dbReference>
<feature type="binding site" description="in other chain" evidence="7">
    <location>
        <position position="429"/>
    </location>
    <ligand>
        <name>substrate</name>
        <note>ligand shared between homodimeric partners</note>
    </ligand>
</feature>
<dbReference type="GO" id="GO:0006508">
    <property type="term" value="P:proteolysis"/>
    <property type="evidence" value="ECO:0007669"/>
    <property type="project" value="UniProtKB-KW"/>
</dbReference>
<accession>A0A267FCP7</accession>
<name>A0A267FCP7_9PLAT</name>
<dbReference type="Proteomes" id="UP000215902">
    <property type="component" value="Unassembled WGS sequence"/>
</dbReference>
<gene>
    <name evidence="11" type="ORF">BOX15_Mlig019582g2</name>
</gene>
<dbReference type="Gene3D" id="3.40.630.10">
    <property type="entry name" value="Zn peptidases"/>
    <property type="match status" value="1"/>
</dbReference>
<feature type="binding site" description="in other chain" evidence="7">
    <location>
        <position position="457"/>
    </location>
    <ligand>
        <name>substrate</name>
        <note>ligand shared between homodimeric partners</note>
    </ligand>
</feature>
<evidence type="ECO:0000313" key="12">
    <source>
        <dbReference type="Proteomes" id="UP000215902"/>
    </source>
</evidence>
<dbReference type="InterPro" id="IPR002933">
    <property type="entry name" value="Peptidase_M20"/>
</dbReference>
<feature type="binding site" evidence="8">
    <location>
        <position position="111"/>
    </location>
    <ligand>
        <name>Mn(2+)</name>
        <dbReference type="ChEBI" id="CHEBI:29035"/>
        <label>2</label>
    </ligand>
</feature>
<proteinExistence type="inferred from homology"/>
<keyword evidence="8" id="KW-0464">Manganese</keyword>
<feature type="binding site" evidence="8">
    <location>
        <position position="144"/>
    </location>
    <ligand>
        <name>Mn(2+)</name>
        <dbReference type="ChEBI" id="CHEBI:29035"/>
        <label>1</label>
    </ligand>
</feature>
<dbReference type="AlphaFoldDB" id="A0A267FCP7"/>
<dbReference type="STRING" id="282301.A0A267FCP7"/>
<dbReference type="PIRSF" id="PIRSF037242">
    <property type="entry name" value="CNDP_dipeptidase"/>
    <property type="match status" value="1"/>
</dbReference>
<evidence type="ECO:0000256" key="7">
    <source>
        <dbReference type="PIRSR" id="PIRSR037242-2"/>
    </source>
</evidence>
<feature type="binding site" description="in other chain" evidence="7">
    <location>
        <position position="355"/>
    </location>
    <ligand>
        <name>substrate</name>
        <note>ligand shared between homodimeric partners</note>
    </ligand>
</feature>
<feature type="binding site" evidence="7">
    <location>
        <position position="240"/>
    </location>
    <ligand>
        <name>substrate</name>
        <note>ligand shared between homodimeric partners</note>
    </ligand>
</feature>
<dbReference type="GO" id="GO:0046872">
    <property type="term" value="F:metal ion binding"/>
    <property type="evidence" value="ECO:0007669"/>
    <property type="project" value="UniProtKB-KW"/>
</dbReference>
<feature type="binding site" evidence="8">
    <location>
        <position position="179"/>
    </location>
    <ligand>
        <name>Mn(2+)</name>
        <dbReference type="ChEBI" id="CHEBI:29035"/>
        <label>1</label>
    </ligand>
</feature>
<comment type="caution">
    <text evidence="11">The sequence shown here is derived from an EMBL/GenBank/DDBJ whole genome shotgun (WGS) entry which is preliminary data.</text>
</comment>
<dbReference type="PROSITE" id="PS00759">
    <property type="entry name" value="ARGE_DAPE_CPG2_2"/>
    <property type="match status" value="1"/>
</dbReference>
<keyword evidence="12" id="KW-1185">Reference proteome</keyword>
<dbReference type="Pfam" id="PF07687">
    <property type="entry name" value="M20_dimer"/>
    <property type="match status" value="1"/>
</dbReference>
<keyword evidence="4" id="KW-0378">Hydrolase</keyword>
<protein>
    <recommendedName>
        <fullName evidence="10">Peptidase M20 dimerisation domain-containing protein</fullName>
    </recommendedName>
</protein>
<keyword evidence="5" id="KW-0482">Metalloprotease</keyword>
<dbReference type="InterPro" id="IPR011650">
    <property type="entry name" value="Peptidase_M20_dimer"/>
</dbReference>
<dbReference type="CDD" id="cd05676">
    <property type="entry name" value="M20_dipept_like_CNDP"/>
    <property type="match status" value="1"/>
</dbReference>
<feature type="binding site" evidence="7">
    <location>
        <position position="342"/>
    </location>
    <ligand>
        <name>substrate</name>
        <note>ligand shared between homodimeric partners</note>
    </ligand>
</feature>
<feature type="domain" description="Peptidase M20 dimerisation" evidence="10">
    <location>
        <begin position="220"/>
        <end position="378"/>
    </location>
</feature>
<feature type="site" description="Important for catalytic activity" evidence="9">
    <location>
        <position position="240"/>
    </location>
</feature>
<organism evidence="11 12">
    <name type="scientific">Macrostomum lignano</name>
    <dbReference type="NCBI Taxonomy" id="282301"/>
    <lineage>
        <taxon>Eukaryota</taxon>
        <taxon>Metazoa</taxon>
        <taxon>Spiralia</taxon>
        <taxon>Lophotrochozoa</taxon>
        <taxon>Platyhelminthes</taxon>
        <taxon>Rhabditophora</taxon>
        <taxon>Macrostomorpha</taxon>
        <taxon>Macrostomida</taxon>
        <taxon>Macrostomidae</taxon>
        <taxon>Macrostomum</taxon>
    </lineage>
</organism>
<feature type="active site" evidence="6">
    <location>
        <position position="113"/>
    </location>
</feature>
<dbReference type="InterPro" id="IPR017153">
    <property type="entry name" value="CNDP/DUG1"/>
</dbReference>
<evidence type="ECO:0000256" key="2">
    <source>
        <dbReference type="ARBA" id="ARBA00022670"/>
    </source>
</evidence>
<evidence type="ECO:0000256" key="3">
    <source>
        <dbReference type="ARBA" id="ARBA00022723"/>
    </source>
</evidence>
<feature type="non-terminal residue" evidence="11">
    <location>
        <position position="1"/>
    </location>
</feature>
<dbReference type="PANTHER" id="PTHR43270">
    <property type="entry name" value="BETA-ALA-HIS DIPEPTIDASE"/>
    <property type="match status" value="1"/>
</dbReference>
<feature type="active site" description="Proton acceptor" evidence="6">
    <location>
        <position position="178"/>
    </location>
</feature>
<evidence type="ECO:0000256" key="8">
    <source>
        <dbReference type="PIRSR" id="PIRSR037242-3"/>
    </source>
</evidence>
<reference evidence="11 12" key="1">
    <citation type="submission" date="2017-06" db="EMBL/GenBank/DDBJ databases">
        <title>A platform for efficient transgenesis in Macrostomum lignano, a flatworm model organism for stem cell research.</title>
        <authorList>
            <person name="Berezikov E."/>
        </authorList>
    </citation>
    <scope>NUCLEOTIDE SEQUENCE [LARGE SCALE GENOMIC DNA]</scope>
    <source>
        <strain evidence="11">DV1</strain>
        <tissue evidence="11">Whole organism</tissue>
    </source>
</reference>
<dbReference type="InterPro" id="IPR001261">
    <property type="entry name" value="ArgE/DapE_CS"/>
</dbReference>
<dbReference type="Pfam" id="PF01546">
    <property type="entry name" value="Peptidase_M20"/>
    <property type="match status" value="1"/>
</dbReference>
<keyword evidence="2" id="KW-0645">Protease</keyword>
<sequence length="485" mass="53658">FNSVIKMSANADLQCIFSRIDANQSRYIDRLRDAVAVRSVSAWPDHRGEVVRMVERAADELKSLGASVRLAPLGEQKLTDGTKLQLPPCLLADLPSNANSDKKKTLLIYGHLDVQPAAKEDGWDTEPFELTERNGNLYGRGSSDDKGPVLGWLNAVEAYKEEGIELPVNLKFCLEAMEESGSEGLDQLLVKERKGFLSGVDLVCISDNYWLGKDKPCLTYGLRGICYFFLEVSCAAKDLHSGVFGGSVPEAMNDLVWFLGRLADKDGKILIDGIDENVAPLTPEEEALYDKMDFSVDEFKADNGLHGLLHASKAKTLQHRWRFPSLSVHGIEGAFYGEGAKTVIPRRVIGKFSIRIVPNQTPDEVNAKVVAYCERLFRERGSPNQCRIIPQHGGRHWFSDFQHPHFQAAAKATKTVYGVEPDMTREGGSIPVTLSLQESTGKNVLLLPMGQADDGAHSQNEKLSKRNYIQGTKLMAAYLHEVGQI</sequence>
<evidence type="ECO:0000313" key="11">
    <source>
        <dbReference type="EMBL" id="PAA70782.1"/>
    </source>
</evidence>
<feature type="binding site" evidence="8">
    <location>
        <position position="144"/>
    </location>
    <ligand>
        <name>Mn(2+)</name>
        <dbReference type="ChEBI" id="CHEBI:29035"/>
        <label>2</label>
    </ligand>
</feature>
<dbReference type="OrthoDB" id="7832001at2759"/>
<evidence type="ECO:0000256" key="5">
    <source>
        <dbReference type="ARBA" id="ARBA00023049"/>
    </source>
</evidence>
<evidence type="ECO:0000259" key="10">
    <source>
        <dbReference type="Pfam" id="PF07687"/>
    </source>
</evidence>
<comment type="cofactor">
    <cofactor evidence="8">
        <name>Mn(2+)</name>
        <dbReference type="ChEBI" id="CHEBI:29035"/>
    </cofactor>
    <text evidence="8">Binds 2 manganese ions per subunit.</text>
</comment>
<dbReference type="Gene3D" id="3.30.70.360">
    <property type="match status" value="1"/>
</dbReference>
<evidence type="ECO:0000256" key="4">
    <source>
        <dbReference type="ARBA" id="ARBA00022801"/>
    </source>
</evidence>
<dbReference type="EMBL" id="NIVC01001207">
    <property type="protein sequence ID" value="PAA70782.1"/>
    <property type="molecule type" value="Genomic_DNA"/>
</dbReference>
<evidence type="ECO:0000256" key="1">
    <source>
        <dbReference type="ARBA" id="ARBA00006247"/>
    </source>
</evidence>